<dbReference type="GO" id="GO:0032259">
    <property type="term" value="P:methylation"/>
    <property type="evidence" value="ECO:0007669"/>
    <property type="project" value="UniProtKB-KW"/>
</dbReference>
<dbReference type="Pfam" id="PF02310">
    <property type="entry name" value="B12-binding"/>
    <property type="match status" value="1"/>
</dbReference>
<dbReference type="SFLD" id="SFLDG01082">
    <property type="entry name" value="B12-binding_domain_containing"/>
    <property type="match status" value="1"/>
</dbReference>
<proteinExistence type="predicted"/>
<accession>A0A6J5GK22</accession>
<dbReference type="PROSITE" id="PS51918">
    <property type="entry name" value="RADICAL_SAM"/>
    <property type="match status" value="1"/>
</dbReference>
<evidence type="ECO:0000256" key="6">
    <source>
        <dbReference type="ARBA" id="ARBA00023004"/>
    </source>
</evidence>
<protein>
    <submittedName>
        <fullName evidence="10">Hopanoid C-3 methylase</fullName>
        <ecNumber evidence="10">2.1.1.-</ecNumber>
    </submittedName>
</protein>
<keyword evidence="6" id="KW-0408">Iron</keyword>
<dbReference type="AlphaFoldDB" id="A0A6J5GK22"/>
<evidence type="ECO:0000256" key="3">
    <source>
        <dbReference type="ARBA" id="ARBA00022679"/>
    </source>
</evidence>
<dbReference type="GO" id="GO:0051539">
    <property type="term" value="F:4 iron, 4 sulfur cluster binding"/>
    <property type="evidence" value="ECO:0007669"/>
    <property type="project" value="UniProtKB-KW"/>
</dbReference>
<dbReference type="SUPFAM" id="SSF102114">
    <property type="entry name" value="Radical SAM enzymes"/>
    <property type="match status" value="1"/>
</dbReference>
<dbReference type="CDD" id="cd02068">
    <property type="entry name" value="radical_SAM_B12_BD"/>
    <property type="match status" value="1"/>
</dbReference>
<dbReference type="InterPro" id="IPR006638">
    <property type="entry name" value="Elp3/MiaA/NifB-like_rSAM"/>
</dbReference>
<dbReference type="Proteomes" id="UP000494119">
    <property type="component" value="Unassembled WGS sequence"/>
</dbReference>
<feature type="domain" description="B12-binding" evidence="8">
    <location>
        <begin position="8"/>
        <end position="141"/>
    </location>
</feature>
<dbReference type="SUPFAM" id="SSF52242">
    <property type="entry name" value="Cobalamin (vitamin B12)-binding domain"/>
    <property type="match status" value="1"/>
</dbReference>
<evidence type="ECO:0000256" key="5">
    <source>
        <dbReference type="ARBA" id="ARBA00022723"/>
    </source>
</evidence>
<dbReference type="Gene3D" id="3.20.20.70">
    <property type="entry name" value="Aldolase class I"/>
    <property type="match status" value="1"/>
</dbReference>
<dbReference type="SFLD" id="SFLDS00029">
    <property type="entry name" value="Radical_SAM"/>
    <property type="match status" value="1"/>
</dbReference>
<dbReference type="Pfam" id="PF04055">
    <property type="entry name" value="Radical_SAM"/>
    <property type="match status" value="1"/>
</dbReference>
<gene>
    <name evidence="10" type="primary">hpnR</name>
    <name evidence="10" type="ORF">LMG28688_05410</name>
</gene>
<evidence type="ECO:0000259" key="9">
    <source>
        <dbReference type="PROSITE" id="PS51918"/>
    </source>
</evidence>
<keyword evidence="11" id="KW-1185">Reference proteome</keyword>
<dbReference type="InterPro" id="IPR007197">
    <property type="entry name" value="rSAM"/>
</dbReference>
<dbReference type="GO" id="GO:0031419">
    <property type="term" value="F:cobalamin binding"/>
    <property type="evidence" value="ECO:0007669"/>
    <property type="project" value="InterPro"/>
</dbReference>
<dbReference type="EC" id="2.1.1.-" evidence="10"/>
<sequence>MRLLAVHPSGLMYTRVFLRLEPLGLESVAGTARDAGHEVRLIDLQVETHRDLMRMVRDWRPEALCFSGNYLANIPEIIDLSKAVKAALPTCFVFVGGHSVSFTAPDLLRHGAGAIDCILRGEGEASINVLLEAVAQGGDLHAVPGVVTREGSGPPPLFVEHLDPVRPARDLLRHRRKYFIGTLDPCASIEFARGCPWDCTFCSAWTFYGRSYRTRSPEVVVEELAALREPGVFIVDDVAFVHAEHGMAIADAIRRRGIRKRYYLETRGDVLLRNKEVFRAWQTIGLKYMFLGLEAIDDEGLKAFRKRISLDRNFEALEFARSLGITVAINLIADPDWDHARFETIRQWCMEIPEIVNISVNTPYPGTENWQHETRRLTSLDYRLYDIQHAVVPTKLPLPEFYAELVRTQQVLNRKHMGWTAFRGAAGQAMHLLLRGQTNFVRMLWKFNSVFDPRLQLADHAREVHYEMTPPPATTGERGVDMKTVYIHGPIGRRGRKIDDATEKFVDETRMGLG</sequence>
<dbReference type="SFLD" id="SFLDF00565">
    <property type="entry name" value="hopanoid_C3-methyltransferase"/>
    <property type="match status" value="1"/>
</dbReference>
<dbReference type="PROSITE" id="PS51332">
    <property type="entry name" value="B12_BINDING"/>
    <property type="match status" value="1"/>
</dbReference>
<evidence type="ECO:0000256" key="7">
    <source>
        <dbReference type="ARBA" id="ARBA00023014"/>
    </source>
</evidence>
<dbReference type="GO" id="GO:0008168">
    <property type="term" value="F:methyltransferase activity"/>
    <property type="evidence" value="ECO:0007669"/>
    <property type="project" value="UniProtKB-KW"/>
</dbReference>
<keyword evidence="3 10" id="KW-0808">Transferase</keyword>
<keyword evidence="7" id="KW-0411">Iron-sulfur</keyword>
<dbReference type="NCBIfam" id="TIGR04367">
    <property type="entry name" value="HpnR_B12_rSAM"/>
    <property type="match status" value="1"/>
</dbReference>
<dbReference type="Gene3D" id="3.40.50.280">
    <property type="entry name" value="Cobalamin-binding domain"/>
    <property type="match status" value="1"/>
</dbReference>
<dbReference type="SMART" id="SM00729">
    <property type="entry name" value="Elp3"/>
    <property type="match status" value="1"/>
</dbReference>
<dbReference type="InterPro" id="IPR058240">
    <property type="entry name" value="rSAM_sf"/>
</dbReference>
<keyword evidence="2 10" id="KW-0489">Methyltransferase</keyword>
<dbReference type="GO" id="GO:0005829">
    <property type="term" value="C:cytosol"/>
    <property type="evidence" value="ECO:0007669"/>
    <property type="project" value="TreeGrafter"/>
</dbReference>
<reference evidence="10 11" key="1">
    <citation type="submission" date="2020-04" db="EMBL/GenBank/DDBJ databases">
        <authorList>
            <person name="De Canck E."/>
        </authorList>
    </citation>
    <scope>NUCLEOTIDE SEQUENCE [LARGE SCALE GENOMIC DNA]</scope>
    <source>
        <strain evidence="10 11">LMG 28688</strain>
    </source>
</reference>
<dbReference type="InterPro" id="IPR013785">
    <property type="entry name" value="Aldolase_TIM"/>
</dbReference>
<organism evidence="10 11">
    <name type="scientific">Paraburkholderia caffeinitolerans</name>
    <dbReference type="NCBI Taxonomy" id="1723730"/>
    <lineage>
        <taxon>Bacteria</taxon>
        <taxon>Pseudomonadati</taxon>
        <taxon>Pseudomonadota</taxon>
        <taxon>Betaproteobacteria</taxon>
        <taxon>Burkholderiales</taxon>
        <taxon>Burkholderiaceae</taxon>
        <taxon>Paraburkholderia</taxon>
    </lineage>
</organism>
<dbReference type="InterPro" id="IPR036724">
    <property type="entry name" value="Cobalamin-bd_sf"/>
</dbReference>
<dbReference type="InterPro" id="IPR051198">
    <property type="entry name" value="BchE-like"/>
</dbReference>
<evidence type="ECO:0000313" key="10">
    <source>
        <dbReference type="EMBL" id="CAB3801681.1"/>
    </source>
</evidence>
<evidence type="ECO:0000256" key="2">
    <source>
        <dbReference type="ARBA" id="ARBA00022603"/>
    </source>
</evidence>
<dbReference type="InterPro" id="IPR006158">
    <property type="entry name" value="Cobalamin-bd"/>
</dbReference>
<keyword evidence="5" id="KW-0479">Metal-binding</keyword>
<dbReference type="EMBL" id="CADIKL010000035">
    <property type="protein sequence ID" value="CAB3801681.1"/>
    <property type="molecule type" value="Genomic_DNA"/>
</dbReference>
<keyword evidence="4" id="KW-0949">S-adenosyl-L-methionine</keyword>
<dbReference type="RefSeq" id="WP_175197303.1">
    <property type="nucleotide sequence ID" value="NZ_CADIKL010000035.1"/>
</dbReference>
<evidence type="ECO:0000313" key="11">
    <source>
        <dbReference type="Proteomes" id="UP000494119"/>
    </source>
</evidence>
<comment type="cofactor">
    <cofactor evidence="1">
        <name>[4Fe-4S] cluster</name>
        <dbReference type="ChEBI" id="CHEBI:49883"/>
    </cofactor>
</comment>
<dbReference type="SFLD" id="SFLDG01123">
    <property type="entry name" value="methyltransferase_(Class_B)"/>
    <property type="match status" value="1"/>
</dbReference>
<evidence type="ECO:0000259" key="8">
    <source>
        <dbReference type="PROSITE" id="PS51332"/>
    </source>
</evidence>
<dbReference type="InterPro" id="IPR027564">
    <property type="entry name" value="HpnR_B12_rSAM"/>
</dbReference>
<evidence type="ECO:0000256" key="1">
    <source>
        <dbReference type="ARBA" id="ARBA00001966"/>
    </source>
</evidence>
<dbReference type="GO" id="GO:0046872">
    <property type="term" value="F:metal ion binding"/>
    <property type="evidence" value="ECO:0007669"/>
    <property type="project" value="UniProtKB-KW"/>
</dbReference>
<evidence type="ECO:0000256" key="4">
    <source>
        <dbReference type="ARBA" id="ARBA00022691"/>
    </source>
</evidence>
<dbReference type="PANTHER" id="PTHR43409:SF7">
    <property type="entry name" value="BLL1977 PROTEIN"/>
    <property type="match status" value="1"/>
</dbReference>
<name>A0A6J5GK22_9BURK</name>
<dbReference type="CDD" id="cd01335">
    <property type="entry name" value="Radical_SAM"/>
    <property type="match status" value="1"/>
</dbReference>
<dbReference type="InterPro" id="IPR034466">
    <property type="entry name" value="Methyltransferase_Class_B"/>
</dbReference>
<dbReference type="PANTHER" id="PTHR43409">
    <property type="entry name" value="ANAEROBIC MAGNESIUM-PROTOPORPHYRIN IX MONOMETHYL ESTER CYCLASE-RELATED"/>
    <property type="match status" value="1"/>
</dbReference>
<feature type="domain" description="Radical SAM core" evidence="9">
    <location>
        <begin position="181"/>
        <end position="395"/>
    </location>
</feature>